<dbReference type="AlphaFoldDB" id="A0AAF0BH29"/>
<name>A0AAF0BH29_9ENTE</name>
<dbReference type="EMBL" id="CP116508">
    <property type="protein sequence ID" value="WCG23689.1"/>
    <property type="molecule type" value="Genomic_DNA"/>
</dbReference>
<gene>
    <name evidence="1" type="ORF">PML95_09965</name>
</gene>
<keyword evidence="1" id="KW-0614">Plasmid</keyword>
<dbReference type="RefSeq" id="WP_248848545.1">
    <property type="nucleotide sequence ID" value="NZ_CP097017.1"/>
</dbReference>
<proteinExistence type="predicted"/>
<reference evidence="1" key="1">
    <citation type="submission" date="2023-01" db="EMBL/GenBank/DDBJ databases">
        <title>Oxazolidinone resistance genes in florfenicol resistant enterococci from beef cattle and veal calves at slaughter.</title>
        <authorList>
            <person name="Biggel M."/>
        </authorList>
    </citation>
    <scope>NUCLEOTIDE SEQUENCE</scope>
    <source>
        <strain evidence="1">K204-1</strain>
        <plasmid evidence="1">pK204-1-A</plasmid>
    </source>
</reference>
<accession>A0AAF0BH29</accession>
<sequence length="78" mass="9371">MNLKEYNQTYNDMKQVIGSARKYQRVARAVYMSPKFYKEFNRAYQTFVCKEWTRKITDVEGVPIIIKEFGKNYVIDES</sequence>
<evidence type="ECO:0000313" key="1">
    <source>
        <dbReference type="EMBL" id="WCG23689.1"/>
    </source>
</evidence>
<evidence type="ECO:0000313" key="2">
    <source>
        <dbReference type="Proteomes" id="UP001179600"/>
    </source>
</evidence>
<dbReference type="GeneID" id="72385610"/>
<organism evidence="1 2">
    <name type="scientific">Vagococcus lutrae</name>
    <dbReference type="NCBI Taxonomy" id="81947"/>
    <lineage>
        <taxon>Bacteria</taxon>
        <taxon>Bacillati</taxon>
        <taxon>Bacillota</taxon>
        <taxon>Bacilli</taxon>
        <taxon>Lactobacillales</taxon>
        <taxon>Enterococcaceae</taxon>
        <taxon>Vagococcus</taxon>
    </lineage>
</organism>
<protein>
    <submittedName>
        <fullName evidence="1">Uncharacterized protein</fullName>
    </submittedName>
</protein>
<geneLocation type="plasmid" evidence="1 2">
    <name>pK204-1-A</name>
</geneLocation>
<dbReference type="Proteomes" id="UP001179600">
    <property type="component" value="Plasmid pK204-1-A"/>
</dbReference>